<evidence type="ECO:0000313" key="2">
    <source>
        <dbReference type="EMBL" id="MFC5568721.1"/>
    </source>
</evidence>
<protein>
    <submittedName>
        <fullName evidence="2">VOC family protein</fullName>
    </submittedName>
</protein>
<feature type="domain" description="VOC" evidence="1">
    <location>
        <begin position="45"/>
        <end position="163"/>
    </location>
</feature>
<dbReference type="Pfam" id="PF00903">
    <property type="entry name" value="Glyoxalase"/>
    <property type="match status" value="1"/>
</dbReference>
<dbReference type="RefSeq" id="WP_386752356.1">
    <property type="nucleotide sequence ID" value="NZ_JBHSNM010000001.1"/>
</dbReference>
<dbReference type="InterPro" id="IPR037523">
    <property type="entry name" value="VOC_core"/>
</dbReference>
<reference evidence="3" key="1">
    <citation type="journal article" date="2019" name="Int. J. Syst. Evol. Microbiol.">
        <title>The Global Catalogue of Microorganisms (GCM) 10K type strain sequencing project: providing services to taxonomists for standard genome sequencing and annotation.</title>
        <authorList>
            <consortium name="The Broad Institute Genomics Platform"/>
            <consortium name="The Broad Institute Genome Sequencing Center for Infectious Disease"/>
            <person name="Wu L."/>
            <person name="Ma J."/>
        </authorList>
    </citation>
    <scope>NUCLEOTIDE SEQUENCE [LARGE SCALE GENOMIC DNA]</scope>
    <source>
        <strain evidence="3">KACC 11407</strain>
    </source>
</reference>
<accession>A0ABW0SJ95</accession>
<dbReference type="InterPro" id="IPR029068">
    <property type="entry name" value="Glyas_Bleomycin-R_OHBP_Dase"/>
</dbReference>
<dbReference type="PROSITE" id="PS51819">
    <property type="entry name" value="VOC"/>
    <property type="match status" value="1"/>
</dbReference>
<sequence length="166" mass="17766">MRCAYPGCGFVANMLFAASRDHGPCARAPIPSARPFAHALLQEADMASVRYIATEVDRSVGFYRDLLGFAVEKHNPGKFAELARDDLHLFLNAPGAGSAGKAGGNPQPGGWSRFMLVTDDLDGMIQRLHDDGASFRGDIAEAGAGRQILLEDPSGNVIELFEYAKG</sequence>
<dbReference type="InterPro" id="IPR004360">
    <property type="entry name" value="Glyas_Fos-R_dOase_dom"/>
</dbReference>
<name>A0ABW0SJ95_9GAMM</name>
<organism evidence="2 3">
    <name type="scientific">Lysobacter yangpyeongensis</name>
    <dbReference type="NCBI Taxonomy" id="346182"/>
    <lineage>
        <taxon>Bacteria</taxon>
        <taxon>Pseudomonadati</taxon>
        <taxon>Pseudomonadota</taxon>
        <taxon>Gammaproteobacteria</taxon>
        <taxon>Lysobacterales</taxon>
        <taxon>Lysobacteraceae</taxon>
        <taxon>Lysobacter</taxon>
    </lineage>
</organism>
<evidence type="ECO:0000259" key="1">
    <source>
        <dbReference type="PROSITE" id="PS51819"/>
    </source>
</evidence>
<keyword evidence="3" id="KW-1185">Reference proteome</keyword>
<proteinExistence type="predicted"/>
<evidence type="ECO:0000313" key="3">
    <source>
        <dbReference type="Proteomes" id="UP001596036"/>
    </source>
</evidence>
<comment type="caution">
    <text evidence="2">The sequence shown here is derived from an EMBL/GenBank/DDBJ whole genome shotgun (WGS) entry which is preliminary data.</text>
</comment>
<gene>
    <name evidence="2" type="ORF">ACFPN1_01415</name>
</gene>
<dbReference type="Gene3D" id="3.10.180.10">
    <property type="entry name" value="2,3-Dihydroxybiphenyl 1,2-Dioxygenase, domain 1"/>
    <property type="match status" value="1"/>
</dbReference>
<dbReference type="SUPFAM" id="SSF54593">
    <property type="entry name" value="Glyoxalase/Bleomycin resistance protein/Dihydroxybiphenyl dioxygenase"/>
    <property type="match status" value="1"/>
</dbReference>
<dbReference type="EMBL" id="JBHSNM010000001">
    <property type="protein sequence ID" value="MFC5568721.1"/>
    <property type="molecule type" value="Genomic_DNA"/>
</dbReference>
<dbReference type="Proteomes" id="UP001596036">
    <property type="component" value="Unassembled WGS sequence"/>
</dbReference>